<evidence type="ECO:0000256" key="1">
    <source>
        <dbReference type="SAM" id="MobiDB-lite"/>
    </source>
</evidence>
<feature type="signal peptide" evidence="2">
    <location>
        <begin position="1"/>
        <end position="20"/>
    </location>
</feature>
<keyword evidence="2" id="KW-0732">Signal</keyword>
<feature type="region of interest" description="Disordered" evidence="1">
    <location>
        <begin position="268"/>
        <end position="323"/>
    </location>
</feature>
<feature type="region of interest" description="Disordered" evidence="1">
    <location>
        <begin position="86"/>
        <end position="141"/>
    </location>
</feature>
<keyword evidence="4" id="KW-1185">Reference proteome</keyword>
<dbReference type="RefSeq" id="XP_011124490.1">
    <property type="nucleotide sequence ID" value="XM_011126188.1"/>
</dbReference>
<sequence length="1263" mass="141540">MLNLILEHIIVPFAVDIVLAAACLCTALANAHNDSQMRLPGMSSVASPSPSGEDVAFAFYEGEGRITMVPTVGWFAAANQLNPRAPEFRPRSVEQTEEEEEEEEEEPEFGPWATEADRDVSSDGMSDDINSYAEVDRSRVEGQRDSATAAAIQNGIQTVLNRRAARGTSGPAPVPPTTSTGRRLPEFKIRGRDLRSLPTHLDPRFRNVKSYSSTWQPRGRAPSDVSPSEFYKPEPEGPIDAWVGDQLHKEPMEFYVDPDCRGSTPGTFADGVMGSCSTIRPSQSVQGDEDEPEEHTASGHLPIPTPDRTNQAAQVGQGPLVPEPVTPARLTYTESPHINEPGQMPVVPVPLGEYIELKEIAEKAKKDAATFEARLEAEFKRLREEMAQSFEGPFSHYGQLSDQEPEQRRRSIQRRTSLPIILSPSLGPQIPCNLLGKSILRRDEKIPAIDTKQPPSELEKKVGLLQRVLEEDAATAGALRDVDIRDLAHGAETGDWSQLLNYQGGALFSTMLQVVANERQDAIELAKKVGRAAVKVVKHDKQPDEKVRAEKELFKSIFDNKFNDFWNEIRPNLSFDKDPLSLSGRRQYPPFYPATGQMPPQPPHNYAKPEFSEIRDELEMILRKMRRFCKQFFSGLGAEELSPEIYDCFLAMCGGSREVLKTLLERKDTKYILVLGFIKRVLFSICLGPGWIWQGYDDNLSGLFSLEHNLFSDEGYKYQRTVALTWRAHRFTQLTYQPWWDHMLDVRVKMVADELYKVLKPMQGEDRSKSGFRQIELFMDLLEIVEIFTKVSAKMYQHEALWSYCFPENGEGFNGANMFSDPQLAADGTPILFCHTPILTYQTPELGEPYPKSILIVKAECLVTQDLSSPTFRAKVHTNAHEFDIGFRHGRRNATMPNLPYNPRMSTTNDENDAGHSSANIDPLLIHNRRIFSAEGLFSPEPANPPTLNIRPTRSTPRMSYFGQGNARSNESHNTLQSIPETTVQEPEYHSQYPNVPLGPPQVVPLSPPQAIPLGPPPVIPRSARPPRPPYLPSELPYHAPGLEDTVLMRYAAHRLQGPSGLSDSTGHLQVPNQQTDPSVQRLTQTMRNFQLYDQYEQAARRATAPRNQFGDRITVRHRSAPLLSAAHGALGPDVQRQAMLLRYAIDPNGHLIRTPVKESVGLREAGTGLHRTDETGGQQHTSQFGTTQRGASNPNFATFAGRRSYTEMPQRQATHRRDTSDGPQQNVFRRSSPRDDEFPVISFTSTDTNENDENDETLQNPH</sequence>
<dbReference type="InParanoid" id="G1XJ28"/>
<feature type="compositionally biased region" description="Polar residues" evidence="1">
    <location>
        <begin position="966"/>
        <end position="975"/>
    </location>
</feature>
<reference evidence="3 4" key="1">
    <citation type="journal article" date="2011" name="PLoS Pathog.">
        <title>Genomic and proteomic analyses of the fungus Arthrobotrys oligospora provide insights into nematode-trap formation.</title>
        <authorList>
            <person name="Yang J."/>
            <person name="Wang L."/>
            <person name="Ji X."/>
            <person name="Feng Y."/>
            <person name="Li X."/>
            <person name="Zou C."/>
            <person name="Xu J."/>
            <person name="Ren Y."/>
            <person name="Mi Q."/>
            <person name="Wu J."/>
            <person name="Liu S."/>
            <person name="Liu Y."/>
            <person name="Huang X."/>
            <person name="Wang H."/>
            <person name="Niu X."/>
            <person name="Li J."/>
            <person name="Liang L."/>
            <person name="Luo Y."/>
            <person name="Ji K."/>
            <person name="Zhou W."/>
            <person name="Yu Z."/>
            <person name="Li G."/>
            <person name="Liu Y."/>
            <person name="Li L."/>
            <person name="Qiao M."/>
            <person name="Feng L."/>
            <person name="Zhang K.-Q."/>
        </authorList>
    </citation>
    <scope>NUCLEOTIDE SEQUENCE [LARGE SCALE GENOMIC DNA]</scope>
    <source>
        <strain evidence="4">ATCC 24927 / CBS 115.81 / DSM 1491</strain>
    </source>
</reference>
<feature type="compositionally biased region" description="Polar residues" evidence="1">
    <location>
        <begin position="1176"/>
        <end position="1197"/>
    </location>
</feature>
<dbReference type="AlphaFoldDB" id="G1XJ28"/>
<feature type="region of interest" description="Disordered" evidence="1">
    <location>
        <begin position="1169"/>
        <end position="1263"/>
    </location>
</feature>
<evidence type="ECO:0000313" key="4">
    <source>
        <dbReference type="Proteomes" id="UP000008784"/>
    </source>
</evidence>
<feature type="compositionally biased region" description="Polar residues" evidence="1">
    <location>
        <begin position="275"/>
        <end position="286"/>
    </location>
</feature>
<feature type="compositionally biased region" description="Polar residues" evidence="1">
    <location>
        <begin position="946"/>
        <end position="958"/>
    </location>
</feature>
<gene>
    <name evidence="3" type="ORF">AOL_s00097g355</name>
</gene>
<accession>G1XJ28</accession>
<feature type="region of interest" description="Disordered" evidence="1">
    <location>
        <begin position="937"/>
        <end position="975"/>
    </location>
</feature>
<dbReference type="HOGENOM" id="CLU_264614_0_0_1"/>
<dbReference type="EMBL" id="ADOT01000174">
    <property type="protein sequence ID" value="EGX46929.1"/>
    <property type="molecule type" value="Genomic_DNA"/>
</dbReference>
<comment type="caution">
    <text evidence="3">The sequence shown here is derived from an EMBL/GenBank/DDBJ whole genome shotgun (WGS) entry which is preliminary data.</text>
</comment>
<feature type="chain" id="PRO_5003426353" evidence="2">
    <location>
        <begin position="21"/>
        <end position="1263"/>
    </location>
</feature>
<dbReference type="Proteomes" id="UP000008784">
    <property type="component" value="Unassembled WGS sequence"/>
</dbReference>
<feature type="region of interest" description="Disordered" evidence="1">
    <location>
        <begin position="162"/>
        <end position="183"/>
    </location>
</feature>
<name>G1XJ28_ARTOA</name>
<dbReference type="GeneID" id="22895405"/>
<dbReference type="OrthoDB" id="5422581at2759"/>
<evidence type="ECO:0000256" key="2">
    <source>
        <dbReference type="SAM" id="SignalP"/>
    </source>
</evidence>
<feature type="compositionally biased region" description="Acidic residues" evidence="1">
    <location>
        <begin position="95"/>
        <end position="108"/>
    </location>
</feature>
<feature type="region of interest" description="Disordered" evidence="1">
    <location>
        <begin position="213"/>
        <end position="232"/>
    </location>
</feature>
<evidence type="ECO:0000313" key="3">
    <source>
        <dbReference type="EMBL" id="EGX46929.1"/>
    </source>
</evidence>
<organism evidence="3 4">
    <name type="scientific">Arthrobotrys oligospora (strain ATCC 24927 / CBS 115.81 / DSM 1491)</name>
    <name type="common">Nematode-trapping fungus</name>
    <name type="synonym">Didymozoophaga oligospora</name>
    <dbReference type="NCBI Taxonomy" id="756982"/>
    <lineage>
        <taxon>Eukaryota</taxon>
        <taxon>Fungi</taxon>
        <taxon>Dikarya</taxon>
        <taxon>Ascomycota</taxon>
        <taxon>Pezizomycotina</taxon>
        <taxon>Orbiliomycetes</taxon>
        <taxon>Orbiliales</taxon>
        <taxon>Orbiliaceae</taxon>
        <taxon>Orbilia</taxon>
        <taxon>Orbilia oligospora</taxon>
    </lineage>
</organism>
<protein>
    <submittedName>
        <fullName evidence="3">Uncharacterized protein</fullName>
    </submittedName>
</protein>
<proteinExistence type="predicted"/>